<sequence>MVSSPLNPLETDMHPLQIYAPVFSEEDIFLGVIPQPPSEELATLQDAIAFGRWQFNKSGTDDWAIVPLRPIAGLTNVTVRMLQLANSVIMRGNRYPDGHDSKSSHDLTRGLVMYRDMTLGPRNGPIIYWNLTGLGDSLSELHDKPIPREDVIDPRVTINTLNLRNVYNLMAAEFEKVKHEAIEFKLSSQGSVGLGRGIPRRRGRPRKSRWT</sequence>
<dbReference type="HOGENOM" id="CLU_1304880_0_0_1"/>
<dbReference type="AlphaFoldDB" id="J4IA36"/>
<dbReference type="RefSeq" id="XP_012181509.1">
    <property type="nucleotide sequence ID" value="XM_012326119.1"/>
</dbReference>
<name>J4IA36_9APHY</name>
<keyword evidence="2" id="KW-1185">Reference proteome</keyword>
<evidence type="ECO:0000313" key="2">
    <source>
        <dbReference type="Proteomes" id="UP000006352"/>
    </source>
</evidence>
<dbReference type="InParanoid" id="J4IA36"/>
<dbReference type="GeneID" id="24097137"/>
<accession>J4IA36</accession>
<dbReference type="Proteomes" id="UP000006352">
    <property type="component" value="Unassembled WGS sequence"/>
</dbReference>
<organism evidence="1 2">
    <name type="scientific">Fibroporia radiculosa</name>
    <dbReference type="NCBI Taxonomy" id="599839"/>
    <lineage>
        <taxon>Eukaryota</taxon>
        <taxon>Fungi</taxon>
        <taxon>Dikarya</taxon>
        <taxon>Basidiomycota</taxon>
        <taxon>Agaricomycotina</taxon>
        <taxon>Agaricomycetes</taxon>
        <taxon>Polyporales</taxon>
        <taxon>Fibroporiaceae</taxon>
        <taxon>Fibroporia</taxon>
    </lineage>
</organism>
<evidence type="ECO:0000313" key="1">
    <source>
        <dbReference type="EMBL" id="CCM02226.1"/>
    </source>
</evidence>
<dbReference type="EMBL" id="HE797068">
    <property type="protein sequence ID" value="CCM02226.1"/>
    <property type="molecule type" value="Genomic_DNA"/>
</dbReference>
<proteinExistence type="predicted"/>
<reference evidence="1 2" key="1">
    <citation type="journal article" date="2012" name="Appl. Environ. Microbiol.">
        <title>Short-read sequencing for genomic analysis of the brown rot fungus Fibroporia radiculosa.</title>
        <authorList>
            <person name="Tang J.D."/>
            <person name="Perkins A.D."/>
            <person name="Sonstegard T.S."/>
            <person name="Schroeder S.G."/>
            <person name="Burgess S.C."/>
            <person name="Diehl S.V."/>
        </authorList>
    </citation>
    <scope>NUCLEOTIDE SEQUENCE [LARGE SCALE GENOMIC DNA]</scope>
    <source>
        <strain evidence="1 2">TFFH 294</strain>
    </source>
</reference>
<protein>
    <submittedName>
        <fullName evidence="1">Uncharacterized protein</fullName>
    </submittedName>
</protein>
<gene>
    <name evidence="1" type="ORF">FIBRA_04306</name>
</gene>